<sequence>MILSRATFAFFQGPFASKGTSQTDKIKHLQNANSLSSTNNKWSASSHPTLVSIPSKDYILPNRKRNFVIEDDVRGQHERSLEEVKQLFRQVRGDSLESLVMVDALQRLAIDYHFEDEIEELLRRHFCISTSQSHSHNIDADNLHGAALRFRLLRQGGYPVPSDVFQCFLRKMNQGIEKIKPQDNDILGLTSLSEASHLGTEGEDVLDQVGELIGQRLRASLTDLDHLQARFVRNSLGSPFHKSLARFTANNFLKNFLGLSYSWTKKLGELAHLDMIIVRSVHKREFLQISNWWKDLGVAKKLKLARDQPLKWYTWSMAILTDIDLSQERVLSTKVISFIYIIDDIFDVYGTIDELTSFVDVVNRWECTETDNIQDYMRLCFHALDDVTDEISSVVNNNHGWNPLYSLRKTWASLLNAFLAEARWLASGHYPTTQEYMDNAMVSSGVHAVLVHIFFLLGEGINPQSVKHLENIPEIISSTASILRLWDDLGSAKDEFQDGRDGSYVECYKQEFKGSSDEVARNHVKKMISKAWKRLNKACIYPHPFTKSFTKASLNMARMVPLMYDYDDNHSLPLLEHHTMSLLFGGPSF</sequence>
<dbReference type="EMBL" id="MU090222">
    <property type="protein sequence ID" value="KAF7848218.1"/>
    <property type="molecule type" value="Genomic_DNA"/>
</dbReference>
<keyword evidence="2" id="KW-0460">Magnesium</keyword>
<dbReference type="PANTHER" id="PTHR31225:SF234">
    <property type="entry name" value="TERPENE SYNTHASE 4-RELATED"/>
    <property type="match status" value="1"/>
</dbReference>
<dbReference type="GO" id="GO:0000287">
    <property type="term" value="F:magnesium ion binding"/>
    <property type="evidence" value="ECO:0007669"/>
    <property type="project" value="InterPro"/>
</dbReference>
<evidence type="ECO:0000259" key="3">
    <source>
        <dbReference type="Pfam" id="PF01397"/>
    </source>
</evidence>
<dbReference type="SUPFAM" id="SSF48239">
    <property type="entry name" value="Terpenoid cyclases/Protein prenyltransferases"/>
    <property type="match status" value="1"/>
</dbReference>
<dbReference type="InterPro" id="IPR008949">
    <property type="entry name" value="Isoprenoid_synthase_dom_sf"/>
</dbReference>
<dbReference type="InterPro" id="IPR050148">
    <property type="entry name" value="Terpene_synthase-like"/>
</dbReference>
<keyword evidence="6" id="KW-1185">Reference proteome</keyword>
<dbReference type="Gene3D" id="1.10.600.10">
    <property type="entry name" value="Farnesyl Diphosphate Synthase"/>
    <property type="match status" value="1"/>
</dbReference>
<protein>
    <submittedName>
        <fullName evidence="5">Uncharacterized protein</fullName>
    </submittedName>
</protein>
<reference evidence="5" key="1">
    <citation type="submission" date="2020-05" db="EMBL/GenBank/DDBJ databases">
        <title>WGS assembly of Corymbia citriodora subspecies variegata.</title>
        <authorList>
            <person name="Barry K."/>
            <person name="Hundley H."/>
            <person name="Shu S."/>
            <person name="Jenkins J."/>
            <person name="Grimwood J."/>
            <person name="Baten A."/>
        </authorList>
    </citation>
    <scope>NUCLEOTIDE SEQUENCE</scope>
    <source>
        <strain evidence="5">CV2-018</strain>
    </source>
</reference>
<dbReference type="InterPro" id="IPR001906">
    <property type="entry name" value="Terpene_synth_N"/>
</dbReference>
<dbReference type="InterPro" id="IPR005630">
    <property type="entry name" value="Terpene_synthase_metal-bd"/>
</dbReference>
<feature type="domain" description="Terpene synthase N-terminal" evidence="3">
    <location>
        <begin position="71"/>
        <end position="223"/>
    </location>
</feature>
<evidence type="ECO:0000256" key="2">
    <source>
        <dbReference type="ARBA" id="ARBA00022842"/>
    </source>
</evidence>
<dbReference type="InterPro" id="IPR036965">
    <property type="entry name" value="Terpene_synth_N_sf"/>
</dbReference>
<gene>
    <name evidence="5" type="ORF">BT93_L2185</name>
</gene>
<dbReference type="InterPro" id="IPR008930">
    <property type="entry name" value="Terpenoid_cyclase/PrenylTrfase"/>
</dbReference>
<evidence type="ECO:0000313" key="6">
    <source>
        <dbReference type="Proteomes" id="UP000806378"/>
    </source>
</evidence>
<evidence type="ECO:0000259" key="4">
    <source>
        <dbReference type="Pfam" id="PF03936"/>
    </source>
</evidence>
<dbReference type="Gene3D" id="1.50.10.130">
    <property type="entry name" value="Terpene synthase, N-terminal domain"/>
    <property type="match status" value="1"/>
</dbReference>
<comment type="caution">
    <text evidence="5">The sequence shown here is derived from an EMBL/GenBank/DDBJ whole genome shotgun (WGS) entry which is preliminary data.</text>
</comment>
<dbReference type="Gramene" id="rna-gnl|WGS:JABURB|Cocit.L2185.1">
    <property type="protein sequence ID" value="cds-KAF7848218.1"/>
    <property type="gene ID" value="gene-BT93_L2185"/>
</dbReference>
<feature type="domain" description="Terpene synthase metal-binding" evidence="4">
    <location>
        <begin position="294"/>
        <end position="533"/>
    </location>
</feature>
<dbReference type="SFLD" id="SFLDG01019">
    <property type="entry name" value="Terpene_Cyclase_Like_1_C_Termi"/>
    <property type="match status" value="1"/>
</dbReference>
<dbReference type="OrthoDB" id="1921927at2759"/>
<evidence type="ECO:0000256" key="1">
    <source>
        <dbReference type="ARBA" id="ARBA00022723"/>
    </source>
</evidence>
<evidence type="ECO:0000313" key="5">
    <source>
        <dbReference type="EMBL" id="KAF7848218.1"/>
    </source>
</evidence>
<keyword evidence="1" id="KW-0479">Metal-binding</keyword>
<dbReference type="Proteomes" id="UP000806378">
    <property type="component" value="Unassembled WGS sequence"/>
</dbReference>
<dbReference type="SFLD" id="SFLDS00005">
    <property type="entry name" value="Isoprenoid_Synthase_Type_I"/>
    <property type="match status" value="1"/>
</dbReference>
<dbReference type="PANTHER" id="PTHR31225">
    <property type="entry name" value="OS04G0344100 PROTEIN-RELATED"/>
    <property type="match status" value="1"/>
</dbReference>
<dbReference type="Pfam" id="PF03936">
    <property type="entry name" value="Terpene_synth_C"/>
    <property type="match status" value="1"/>
</dbReference>
<name>A0A8T0CKM7_CORYI</name>
<dbReference type="GO" id="GO:0010333">
    <property type="term" value="F:terpene synthase activity"/>
    <property type="evidence" value="ECO:0007669"/>
    <property type="project" value="InterPro"/>
</dbReference>
<dbReference type="AlphaFoldDB" id="A0A8T0CKM7"/>
<dbReference type="Pfam" id="PF01397">
    <property type="entry name" value="Terpene_synth"/>
    <property type="match status" value="1"/>
</dbReference>
<dbReference type="GO" id="GO:0016114">
    <property type="term" value="P:terpenoid biosynthetic process"/>
    <property type="evidence" value="ECO:0007669"/>
    <property type="project" value="InterPro"/>
</dbReference>
<organism evidence="5 6">
    <name type="scientific">Corymbia citriodora subsp. variegata</name>
    <dbReference type="NCBI Taxonomy" id="360336"/>
    <lineage>
        <taxon>Eukaryota</taxon>
        <taxon>Viridiplantae</taxon>
        <taxon>Streptophyta</taxon>
        <taxon>Embryophyta</taxon>
        <taxon>Tracheophyta</taxon>
        <taxon>Spermatophyta</taxon>
        <taxon>Magnoliopsida</taxon>
        <taxon>eudicotyledons</taxon>
        <taxon>Gunneridae</taxon>
        <taxon>Pentapetalae</taxon>
        <taxon>rosids</taxon>
        <taxon>malvids</taxon>
        <taxon>Myrtales</taxon>
        <taxon>Myrtaceae</taxon>
        <taxon>Myrtoideae</taxon>
        <taxon>Eucalypteae</taxon>
        <taxon>Corymbia</taxon>
    </lineage>
</organism>
<proteinExistence type="predicted"/>
<dbReference type="InterPro" id="IPR034741">
    <property type="entry name" value="Terpene_cyclase-like_1_C"/>
</dbReference>
<accession>A0A8T0CKM7</accession>
<dbReference type="SUPFAM" id="SSF48576">
    <property type="entry name" value="Terpenoid synthases"/>
    <property type="match status" value="1"/>
</dbReference>